<keyword evidence="2 7" id="KW-0833">Ubl conjugation pathway</keyword>
<feature type="region of interest" description="Disordered" evidence="8">
    <location>
        <begin position="527"/>
        <end position="581"/>
    </location>
</feature>
<evidence type="ECO:0000256" key="2">
    <source>
        <dbReference type="ARBA" id="ARBA00022786"/>
    </source>
</evidence>
<dbReference type="InterPro" id="IPR000569">
    <property type="entry name" value="HECT_dom"/>
</dbReference>
<organism evidence="11 12">
    <name type="scientific">Symbiodinium microadriaticum</name>
    <name type="common">Dinoflagellate</name>
    <name type="synonym">Zooxanthella microadriatica</name>
    <dbReference type="NCBI Taxonomy" id="2951"/>
    <lineage>
        <taxon>Eukaryota</taxon>
        <taxon>Sar</taxon>
        <taxon>Alveolata</taxon>
        <taxon>Dinophyceae</taxon>
        <taxon>Suessiales</taxon>
        <taxon>Symbiodiniaceae</taxon>
        <taxon>Symbiodinium</taxon>
    </lineage>
</organism>
<dbReference type="PANTHER" id="PTHR43603:SF1">
    <property type="entry name" value="ZINC-REGULATED GTPASE METALLOPROTEIN ACTIVATOR 1"/>
    <property type="match status" value="1"/>
</dbReference>
<dbReference type="EMBL" id="LSRX01001209">
    <property type="protein sequence ID" value="OLP82272.1"/>
    <property type="molecule type" value="Genomic_DNA"/>
</dbReference>
<proteinExistence type="inferred from homology"/>
<feature type="active site" description="Glycyl thioester intermediate" evidence="7">
    <location>
        <position position="884"/>
    </location>
</feature>
<dbReference type="SMART" id="SM00833">
    <property type="entry name" value="CobW_C"/>
    <property type="match status" value="1"/>
</dbReference>
<dbReference type="GO" id="GO:0016787">
    <property type="term" value="F:hydrolase activity"/>
    <property type="evidence" value="ECO:0007669"/>
    <property type="project" value="UniProtKB-KW"/>
</dbReference>
<evidence type="ECO:0000313" key="12">
    <source>
        <dbReference type="Proteomes" id="UP000186817"/>
    </source>
</evidence>
<comment type="similarity">
    <text evidence="5">Belongs to the SIMIBI class G3E GTPase family. ZNG1 subfamily.</text>
</comment>
<dbReference type="CDD" id="cd03112">
    <property type="entry name" value="CobW-like"/>
    <property type="match status" value="1"/>
</dbReference>
<dbReference type="Pfam" id="PF02492">
    <property type="entry name" value="cobW"/>
    <property type="match status" value="1"/>
</dbReference>
<evidence type="ECO:0000256" key="7">
    <source>
        <dbReference type="PROSITE-ProRule" id="PRU00104"/>
    </source>
</evidence>
<evidence type="ECO:0000259" key="10">
    <source>
        <dbReference type="PROSITE" id="PS50237"/>
    </source>
</evidence>
<dbReference type="Gene3D" id="3.30.1220.10">
    <property type="entry name" value="CobW-like, C-terminal domain"/>
    <property type="match status" value="1"/>
</dbReference>
<dbReference type="OrthoDB" id="8068875at2759"/>
<evidence type="ECO:0000256" key="1">
    <source>
        <dbReference type="ARBA" id="ARBA00022741"/>
    </source>
</evidence>
<dbReference type="InterPro" id="IPR035983">
    <property type="entry name" value="Hect_E3_ubiquitin_ligase"/>
</dbReference>
<dbReference type="AlphaFoldDB" id="A0A1Q9CH58"/>
<dbReference type="InterPro" id="IPR027417">
    <property type="entry name" value="P-loop_NTPase"/>
</dbReference>
<dbReference type="Pfam" id="PF07683">
    <property type="entry name" value="CobW_C"/>
    <property type="match status" value="1"/>
</dbReference>
<evidence type="ECO:0000256" key="3">
    <source>
        <dbReference type="ARBA" id="ARBA00022801"/>
    </source>
</evidence>
<dbReference type="Proteomes" id="UP000186817">
    <property type="component" value="Unassembled WGS sequence"/>
</dbReference>
<gene>
    <name evidence="11" type="primary">yciC</name>
    <name evidence="11" type="ORF">AK812_SmicGene37087</name>
</gene>
<comment type="caution">
    <text evidence="11">The sequence shown here is derived from an EMBL/GenBank/DDBJ whole genome shotgun (WGS) entry which is preliminary data.</text>
</comment>
<evidence type="ECO:0000256" key="9">
    <source>
        <dbReference type="SAM" id="SignalP"/>
    </source>
</evidence>
<feature type="compositionally biased region" description="Basic and acidic residues" evidence="8">
    <location>
        <begin position="557"/>
        <end position="581"/>
    </location>
</feature>
<evidence type="ECO:0000256" key="8">
    <source>
        <dbReference type="SAM" id="MobiDB-lite"/>
    </source>
</evidence>
<protein>
    <submittedName>
        <fullName evidence="11">Putative metal chaperone YciC</fullName>
    </submittedName>
</protein>
<dbReference type="PROSITE" id="PS50237">
    <property type="entry name" value="HECT"/>
    <property type="match status" value="1"/>
</dbReference>
<keyword evidence="4" id="KW-0143">Chaperone</keyword>
<dbReference type="SMART" id="SM00119">
    <property type="entry name" value="HECTc"/>
    <property type="match status" value="1"/>
</dbReference>
<reference evidence="11 12" key="1">
    <citation type="submission" date="2016-02" db="EMBL/GenBank/DDBJ databases">
        <title>Genome analysis of coral dinoflagellate symbionts highlights evolutionary adaptations to a symbiotic lifestyle.</title>
        <authorList>
            <person name="Aranda M."/>
            <person name="Li Y."/>
            <person name="Liew Y.J."/>
            <person name="Baumgarten S."/>
            <person name="Simakov O."/>
            <person name="Wilson M."/>
            <person name="Piel J."/>
            <person name="Ashoor H."/>
            <person name="Bougouffa S."/>
            <person name="Bajic V.B."/>
            <person name="Ryu T."/>
            <person name="Ravasi T."/>
            <person name="Bayer T."/>
            <person name="Micklem G."/>
            <person name="Kim H."/>
            <person name="Bhak J."/>
            <person name="Lajeunesse T.C."/>
            <person name="Voolstra C.R."/>
        </authorList>
    </citation>
    <scope>NUCLEOTIDE SEQUENCE [LARGE SCALE GENOMIC DNA]</scope>
    <source>
        <strain evidence="11 12">CCMP2467</strain>
    </source>
</reference>
<comment type="catalytic activity">
    <reaction evidence="6">
        <text>GTP + H2O = GDP + phosphate + H(+)</text>
        <dbReference type="Rhea" id="RHEA:19669"/>
        <dbReference type="ChEBI" id="CHEBI:15377"/>
        <dbReference type="ChEBI" id="CHEBI:15378"/>
        <dbReference type="ChEBI" id="CHEBI:37565"/>
        <dbReference type="ChEBI" id="CHEBI:43474"/>
        <dbReference type="ChEBI" id="CHEBI:58189"/>
    </reaction>
    <physiologicalReaction direction="left-to-right" evidence="6">
        <dbReference type="Rhea" id="RHEA:19670"/>
    </physiologicalReaction>
</comment>
<dbReference type="Gene3D" id="3.30.2410.10">
    <property type="entry name" value="Hect, E3 ligase catalytic domain"/>
    <property type="match status" value="1"/>
</dbReference>
<accession>A0A1Q9CH58</accession>
<keyword evidence="1" id="KW-0547">Nucleotide-binding</keyword>
<dbReference type="InterPro" id="IPR003495">
    <property type="entry name" value="CobW/HypB/UreG_nucleotide-bd"/>
</dbReference>
<feature type="signal peptide" evidence="9">
    <location>
        <begin position="1"/>
        <end position="19"/>
    </location>
</feature>
<evidence type="ECO:0000313" key="11">
    <source>
        <dbReference type="EMBL" id="OLP82272.1"/>
    </source>
</evidence>
<sequence length="1173" mass="128620">MWTPWRGWRLLWIFGLAAGDGGWRHAWKQEGRYLPVDPANVHPSKRMKHRSSRTAGGGTIGLPLEMGWGASWLFADEANVEYRAFSSGKFCANGGKVPFIVEGLFEPEECVMRCTAAHNCAFATLYSNGWCQLGSKCAAEAEAGDASSVTYAKVHVKSACVDGTCAAGAKQSSDMLLLTLLMRESHVSESGIKGMKLTRTITGTCTEGVVSDLLVTAARFKRPMRRAAQCRQLLRRSLLILGTSGSCLAGPIRCEMFSDDPLGLGGMDGGGSLFGRRGAGAKRAQAKVPVTILCGFLGAGKTTMVQHVLKNREGLKVGVVVNDVAEVNIDSEVLKFEDADGIVGLQNGCVCCSGRADLFARLQELVESSGVTKLEKPWDRLVVECSGVAEPESIASELEAMGRRGEPVMKRVFLAGIICVVDASAFWDMYNSGDSGDATRKPLSVLLVSQLESADTVVINKTDLVSPEELDKVRQLVSALSPNARQFPATKGAIPMRTLLPADPVDLDMPAYVPTLVNRHGAAVRASEAAGYRPPREDPHSAVALQDQNGHNGHGYAHADHGHEHAHEHGHEHGHGHGHDGEDCQLCARHERFGISSFVYRCKDRVFDPDRLADFIRKLPVVAATLGFLAEAEVKPVKDPLLSGVLRSKGFVHVLGSKQSFYWSHAGRRIEAFPASESTTSRQSEVVFIGTKLDRTAISAALDACLASTDDNSNADVTGLLQRMQETLADLRLVELVPGGHDVEVTEENKADWLRLHLHDKLYRSMQKAADSFRAGILDIWGGTRRTCPLLVLLTPAELVRIWAGSGVTDADVRRWKEVATVSDEVKTQAGWLWEILEEADEAYRSKVLKFTTGVHRIGYVGIQSFEVQPADGQDESLPRAMTCFAKSELFCTLLVLSGLSKTCATDMAQVGEDMANITVDCLSRKLRATVRVREFGNSGPIFAEHRIQVECAQDLLPLIEGTRERYLMRLRCAELVEEAAGDVETVSAEERRHLAGWLARKLQPQFAFPIEVTTDSASHHGKVLARYAGTELQPARDWQRHYTTFHIDHKQNAASLEEGVQVNVWLNLMDEPISDFALGFLELDGRMMAGNQLPFLTQQEAEQLIVRYKSGLAKDQALIFQSTGADSVVHGSFRFQDAEKLTHAPRYSLEFRLLLRKFESREEVQVKDAADT</sequence>
<dbReference type="GO" id="GO:0000166">
    <property type="term" value="F:nucleotide binding"/>
    <property type="evidence" value="ECO:0007669"/>
    <property type="project" value="UniProtKB-KW"/>
</dbReference>
<keyword evidence="3" id="KW-0378">Hydrolase</keyword>
<keyword evidence="12" id="KW-1185">Reference proteome</keyword>
<dbReference type="SUPFAM" id="SSF56204">
    <property type="entry name" value="Hect, E3 ligase catalytic domain"/>
    <property type="match status" value="1"/>
</dbReference>
<dbReference type="GO" id="GO:0004842">
    <property type="term" value="F:ubiquitin-protein transferase activity"/>
    <property type="evidence" value="ECO:0007669"/>
    <property type="project" value="InterPro"/>
</dbReference>
<feature type="domain" description="HECT" evidence="10">
    <location>
        <begin position="735"/>
        <end position="890"/>
    </location>
</feature>
<keyword evidence="9" id="KW-0732">Signal</keyword>
<dbReference type="Pfam" id="PF00632">
    <property type="entry name" value="HECT"/>
    <property type="match status" value="1"/>
</dbReference>
<name>A0A1Q9CH58_SYMMI</name>
<dbReference type="PANTHER" id="PTHR43603">
    <property type="entry name" value="COBW DOMAIN-CONTAINING PROTEIN DDB_G0274527"/>
    <property type="match status" value="1"/>
</dbReference>
<evidence type="ECO:0000256" key="4">
    <source>
        <dbReference type="ARBA" id="ARBA00023186"/>
    </source>
</evidence>
<evidence type="ECO:0000256" key="5">
    <source>
        <dbReference type="ARBA" id="ARBA00034320"/>
    </source>
</evidence>
<dbReference type="SUPFAM" id="SSF90002">
    <property type="entry name" value="Hypothetical protein YjiA, C-terminal domain"/>
    <property type="match status" value="1"/>
</dbReference>
<dbReference type="Gene3D" id="3.40.50.300">
    <property type="entry name" value="P-loop containing nucleotide triphosphate hydrolases"/>
    <property type="match status" value="1"/>
</dbReference>
<feature type="chain" id="PRO_5012886921" evidence="9">
    <location>
        <begin position="20"/>
        <end position="1173"/>
    </location>
</feature>
<dbReference type="SUPFAM" id="SSF52540">
    <property type="entry name" value="P-loop containing nucleoside triphosphate hydrolases"/>
    <property type="match status" value="1"/>
</dbReference>
<dbReference type="InterPro" id="IPR036627">
    <property type="entry name" value="CobW-likC_sf"/>
</dbReference>
<dbReference type="InterPro" id="IPR011629">
    <property type="entry name" value="CobW-like_C"/>
</dbReference>
<evidence type="ECO:0000256" key="6">
    <source>
        <dbReference type="ARBA" id="ARBA00049117"/>
    </source>
</evidence>
<dbReference type="InterPro" id="IPR051927">
    <property type="entry name" value="Zn_Chap_cDPG_Synth"/>
</dbReference>